<name>A0A9D4JH70_DREPO</name>
<dbReference type="AlphaFoldDB" id="A0A9D4JH70"/>
<comment type="caution">
    <text evidence="1">The sequence shown here is derived from an EMBL/GenBank/DDBJ whole genome shotgun (WGS) entry which is preliminary data.</text>
</comment>
<organism evidence="1 2">
    <name type="scientific">Dreissena polymorpha</name>
    <name type="common">Zebra mussel</name>
    <name type="synonym">Mytilus polymorpha</name>
    <dbReference type="NCBI Taxonomy" id="45954"/>
    <lineage>
        <taxon>Eukaryota</taxon>
        <taxon>Metazoa</taxon>
        <taxon>Spiralia</taxon>
        <taxon>Lophotrochozoa</taxon>
        <taxon>Mollusca</taxon>
        <taxon>Bivalvia</taxon>
        <taxon>Autobranchia</taxon>
        <taxon>Heteroconchia</taxon>
        <taxon>Euheterodonta</taxon>
        <taxon>Imparidentia</taxon>
        <taxon>Neoheterodontei</taxon>
        <taxon>Myida</taxon>
        <taxon>Dreissenoidea</taxon>
        <taxon>Dreissenidae</taxon>
        <taxon>Dreissena</taxon>
    </lineage>
</organism>
<evidence type="ECO:0000313" key="1">
    <source>
        <dbReference type="EMBL" id="KAH3812571.1"/>
    </source>
</evidence>
<sequence length="90" mass="9651">MKVDVGVLLPPASTPLLLVSKSFRNLPAPSSEAASGFSWFPDAGDTLPFHFQFSWMISLVHPNGTSGAFKSLSWTRSSASLRVPLFGVAE</sequence>
<proteinExistence type="predicted"/>
<reference evidence="1" key="2">
    <citation type="submission" date="2020-11" db="EMBL/GenBank/DDBJ databases">
        <authorList>
            <person name="McCartney M.A."/>
            <person name="Auch B."/>
            <person name="Kono T."/>
            <person name="Mallez S."/>
            <person name="Becker A."/>
            <person name="Gohl D.M."/>
            <person name="Silverstein K.A.T."/>
            <person name="Koren S."/>
            <person name="Bechman K.B."/>
            <person name="Herman A."/>
            <person name="Abrahante J.E."/>
            <person name="Garbe J."/>
        </authorList>
    </citation>
    <scope>NUCLEOTIDE SEQUENCE</scope>
    <source>
        <strain evidence="1">Duluth1</strain>
        <tissue evidence="1">Whole animal</tissue>
    </source>
</reference>
<keyword evidence="2" id="KW-1185">Reference proteome</keyword>
<reference evidence="1" key="1">
    <citation type="journal article" date="2019" name="bioRxiv">
        <title>The Genome of the Zebra Mussel, Dreissena polymorpha: A Resource for Invasive Species Research.</title>
        <authorList>
            <person name="McCartney M.A."/>
            <person name="Auch B."/>
            <person name="Kono T."/>
            <person name="Mallez S."/>
            <person name="Zhang Y."/>
            <person name="Obille A."/>
            <person name="Becker A."/>
            <person name="Abrahante J.E."/>
            <person name="Garbe J."/>
            <person name="Badalamenti J.P."/>
            <person name="Herman A."/>
            <person name="Mangelson H."/>
            <person name="Liachko I."/>
            <person name="Sullivan S."/>
            <person name="Sone E.D."/>
            <person name="Koren S."/>
            <person name="Silverstein K.A.T."/>
            <person name="Beckman K.B."/>
            <person name="Gohl D.M."/>
        </authorList>
    </citation>
    <scope>NUCLEOTIDE SEQUENCE</scope>
    <source>
        <strain evidence="1">Duluth1</strain>
        <tissue evidence="1">Whole animal</tissue>
    </source>
</reference>
<accession>A0A9D4JH70</accession>
<dbReference type="EMBL" id="JAIWYP010000006">
    <property type="protein sequence ID" value="KAH3812571.1"/>
    <property type="molecule type" value="Genomic_DNA"/>
</dbReference>
<protein>
    <submittedName>
        <fullName evidence="1">Uncharacterized protein</fullName>
    </submittedName>
</protein>
<evidence type="ECO:0000313" key="2">
    <source>
        <dbReference type="Proteomes" id="UP000828390"/>
    </source>
</evidence>
<dbReference type="Proteomes" id="UP000828390">
    <property type="component" value="Unassembled WGS sequence"/>
</dbReference>
<gene>
    <name evidence="1" type="ORF">DPMN_141006</name>
</gene>